<dbReference type="GO" id="GO:0050918">
    <property type="term" value="P:positive chemotaxis"/>
    <property type="evidence" value="ECO:0007669"/>
    <property type="project" value="TreeGrafter"/>
</dbReference>
<dbReference type="AlphaFoldDB" id="A0A8J7VVR6"/>
<dbReference type="GO" id="GO:0071978">
    <property type="term" value="P:bacterial-type flagellum-dependent swarming motility"/>
    <property type="evidence" value="ECO:0007669"/>
    <property type="project" value="TreeGrafter"/>
</dbReference>
<dbReference type="InterPro" id="IPR001172">
    <property type="entry name" value="FliN_T3SS_HrcQb"/>
</dbReference>
<protein>
    <submittedName>
        <fullName evidence="4">Type III secretion system cytoplasmic ring protein SctQ</fullName>
    </submittedName>
</protein>
<sequence>MHASGRSDADVLTLAAAVDRLPRLAPAQAAALRALFSAPRRHAARDADGAGTLQFGPPLGLSAPWETVELQAGTTTLLLRVLRDGHADEVAGRSWSDFRDRDRLLAWSLAHAGLVELLSGALGAELLPVAIGAAEAFDGAGTWLGFVAGSGPARESSGLVRVPDPWVERLAVDAAALPIETARWRALPAPVRLQLRGPALAPADWSRLRPGDVVVLGDRAAAVREARAVPACGGPEWAVALLDSGWRALRHIDDTRRERTMDDSTAPGAGSTAAGGQDAAPAVPVQLGFDLGQVELTLAEVAGLQPGYVFDLPVHLENARVAIRANGRRVAEGELVVVGETLGVRLLHWTGPADGLR</sequence>
<feature type="compositionally biased region" description="Low complexity" evidence="2">
    <location>
        <begin position="264"/>
        <end position="276"/>
    </location>
</feature>
<feature type="domain" description="Flagellar motor switch protein FliN-like C-terminal" evidence="3">
    <location>
        <begin position="283"/>
        <end position="349"/>
    </location>
</feature>
<dbReference type="GO" id="GO:0003774">
    <property type="term" value="F:cytoskeletal motor activity"/>
    <property type="evidence" value="ECO:0007669"/>
    <property type="project" value="InterPro"/>
</dbReference>
<dbReference type="PANTHER" id="PTHR30034:SF6">
    <property type="entry name" value="YOP PROTEINS TRANSLOCATION PROTEIN Q"/>
    <property type="match status" value="1"/>
</dbReference>
<organism evidence="4">
    <name type="scientific">Coralloluteibacterium stylophorae</name>
    <dbReference type="NCBI Taxonomy" id="1776034"/>
    <lineage>
        <taxon>Bacteria</taxon>
        <taxon>Pseudomonadati</taxon>
        <taxon>Pseudomonadota</taxon>
        <taxon>Gammaproteobacteria</taxon>
        <taxon>Lysobacterales</taxon>
        <taxon>Lysobacteraceae</taxon>
        <taxon>Coralloluteibacterium</taxon>
    </lineage>
</organism>
<dbReference type="PANTHER" id="PTHR30034">
    <property type="entry name" value="FLAGELLAR MOTOR SWITCH PROTEIN FLIM"/>
    <property type="match status" value="1"/>
</dbReference>
<dbReference type="GO" id="GO:0030254">
    <property type="term" value="P:protein secretion by the type III secretion system"/>
    <property type="evidence" value="ECO:0007669"/>
    <property type="project" value="InterPro"/>
</dbReference>
<comment type="caution">
    <text evidence="4">The sequence shown here is derived from an EMBL/GenBank/DDBJ whole genome shotgun (WGS) entry which is preliminary data.</text>
</comment>
<proteinExistence type="inferred from homology"/>
<dbReference type="Gene3D" id="2.30.330.10">
    <property type="entry name" value="SpoA-like"/>
    <property type="match status" value="1"/>
</dbReference>
<reference evidence="4" key="1">
    <citation type="submission" date="2021-04" db="EMBL/GenBank/DDBJ databases">
        <authorList>
            <person name="Karlyshev A.V."/>
        </authorList>
    </citation>
    <scope>NUCLEOTIDE SEQUENCE</scope>
    <source>
        <strain evidence="4">LMG 29479</strain>
    </source>
</reference>
<evidence type="ECO:0000313" key="4">
    <source>
        <dbReference type="EMBL" id="MBR0564145.1"/>
    </source>
</evidence>
<name>A0A8J7VVR6_9GAMM</name>
<feature type="region of interest" description="Disordered" evidence="2">
    <location>
        <begin position="255"/>
        <end position="278"/>
    </location>
</feature>
<dbReference type="Pfam" id="PF01052">
    <property type="entry name" value="FliMN_C"/>
    <property type="match status" value="1"/>
</dbReference>
<evidence type="ECO:0000256" key="1">
    <source>
        <dbReference type="ARBA" id="ARBA00009226"/>
    </source>
</evidence>
<dbReference type="EMBL" id="JAGQFT010000248">
    <property type="protein sequence ID" value="MBR0564145.1"/>
    <property type="molecule type" value="Genomic_DNA"/>
</dbReference>
<accession>A0A8J7VVR6</accession>
<evidence type="ECO:0000259" key="3">
    <source>
        <dbReference type="Pfam" id="PF01052"/>
    </source>
</evidence>
<dbReference type="SUPFAM" id="SSF101801">
    <property type="entry name" value="Surface presentation of antigens (SPOA)"/>
    <property type="match status" value="1"/>
</dbReference>
<evidence type="ECO:0000256" key="2">
    <source>
        <dbReference type="SAM" id="MobiDB-lite"/>
    </source>
</evidence>
<dbReference type="InterPro" id="IPR013385">
    <property type="entry name" value="T3SS_SpaO/YscQ/SpaO"/>
</dbReference>
<dbReference type="InterPro" id="IPR001543">
    <property type="entry name" value="FliN-like_C"/>
</dbReference>
<dbReference type="InterPro" id="IPR036429">
    <property type="entry name" value="SpoA-like_sf"/>
</dbReference>
<comment type="similarity">
    <text evidence="1">Belongs to the FliN/MopA/SpaO family.</text>
</comment>
<dbReference type="PRINTS" id="PR00956">
    <property type="entry name" value="FLGMOTORFLIN"/>
</dbReference>
<gene>
    <name evidence="4" type="primary">sctQ</name>
    <name evidence="4" type="ORF">KB893_16800</name>
</gene>
<dbReference type="NCBIfam" id="TIGR02551">
    <property type="entry name" value="SpaO_YscQ"/>
    <property type="match status" value="1"/>
</dbReference>
<dbReference type="GO" id="GO:0009425">
    <property type="term" value="C:bacterial-type flagellum basal body"/>
    <property type="evidence" value="ECO:0007669"/>
    <property type="project" value="InterPro"/>
</dbReference>